<protein>
    <submittedName>
        <fullName evidence="1">Uncharacterized protein</fullName>
    </submittedName>
</protein>
<comment type="caution">
    <text evidence="1">The sequence shown here is derived from an EMBL/GenBank/DDBJ whole genome shotgun (WGS) entry which is preliminary data.</text>
</comment>
<evidence type="ECO:0000313" key="1">
    <source>
        <dbReference type="EMBL" id="GBL77788.1"/>
    </source>
</evidence>
<reference evidence="1 2" key="1">
    <citation type="journal article" date="2019" name="Sci. Rep.">
        <title>Orb-weaving spider Araneus ventricosus genome elucidates the spidroin gene catalogue.</title>
        <authorList>
            <person name="Kono N."/>
            <person name="Nakamura H."/>
            <person name="Ohtoshi R."/>
            <person name="Moran D.A.P."/>
            <person name="Shinohara A."/>
            <person name="Yoshida Y."/>
            <person name="Fujiwara M."/>
            <person name="Mori M."/>
            <person name="Tomita M."/>
            <person name="Arakawa K."/>
        </authorList>
    </citation>
    <scope>NUCLEOTIDE SEQUENCE [LARGE SCALE GENOMIC DNA]</scope>
</reference>
<gene>
    <name evidence="1" type="ORF">AVEN_152990_1</name>
</gene>
<dbReference type="EMBL" id="BGPR01000013">
    <property type="protein sequence ID" value="GBL77788.1"/>
    <property type="molecule type" value="Genomic_DNA"/>
</dbReference>
<sequence length="125" mass="14504">MREAAERLTLTITPSTLRIVSVCEERLAAYKTYPKAASRLEHACDETRRTHISTQVCKHFSRSLSSCAVFRENQRMLRARSEDCRFFGKHQTKFSAHACSNVYVCRAIEIVRCVVYVFICIFMKM</sequence>
<name>A0A4Y2ADF2_ARAVE</name>
<evidence type="ECO:0000313" key="2">
    <source>
        <dbReference type="Proteomes" id="UP000499080"/>
    </source>
</evidence>
<keyword evidence="2" id="KW-1185">Reference proteome</keyword>
<dbReference type="AlphaFoldDB" id="A0A4Y2ADF2"/>
<accession>A0A4Y2ADF2</accession>
<proteinExistence type="predicted"/>
<organism evidence="1 2">
    <name type="scientific">Araneus ventricosus</name>
    <name type="common">Orbweaver spider</name>
    <name type="synonym">Epeira ventricosa</name>
    <dbReference type="NCBI Taxonomy" id="182803"/>
    <lineage>
        <taxon>Eukaryota</taxon>
        <taxon>Metazoa</taxon>
        <taxon>Ecdysozoa</taxon>
        <taxon>Arthropoda</taxon>
        <taxon>Chelicerata</taxon>
        <taxon>Arachnida</taxon>
        <taxon>Araneae</taxon>
        <taxon>Araneomorphae</taxon>
        <taxon>Entelegynae</taxon>
        <taxon>Araneoidea</taxon>
        <taxon>Araneidae</taxon>
        <taxon>Araneus</taxon>
    </lineage>
</organism>
<dbReference type="Proteomes" id="UP000499080">
    <property type="component" value="Unassembled WGS sequence"/>
</dbReference>